<dbReference type="SUPFAM" id="SSF110849">
    <property type="entry name" value="ParB/Sulfiredoxin"/>
    <property type="match status" value="1"/>
</dbReference>
<organism evidence="4 5">
    <name type="scientific">Pseudochrobactrum asaccharolyticum</name>
    <dbReference type="NCBI Taxonomy" id="354351"/>
    <lineage>
        <taxon>Bacteria</taxon>
        <taxon>Pseudomonadati</taxon>
        <taxon>Pseudomonadota</taxon>
        <taxon>Alphaproteobacteria</taxon>
        <taxon>Hyphomicrobiales</taxon>
        <taxon>Brucellaceae</taxon>
        <taxon>Pseudochrobactrum</taxon>
    </lineage>
</organism>
<dbReference type="PANTHER" id="PTHR33375:SF1">
    <property type="entry name" value="CHROMOSOME-PARTITIONING PROTEIN PARB-RELATED"/>
    <property type="match status" value="1"/>
</dbReference>
<dbReference type="RefSeq" id="WP_113946527.1">
    <property type="nucleotide sequence ID" value="NZ_JBHEEG010000026.1"/>
</dbReference>
<proteinExistence type="inferred from homology"/>
<evidence type="ECO:0000256" key="2">
    <source>
        <dbReference type="SAM" id="MobiDB-lite"/>
    </source>
</evidence>
<dbReference type="GO" id="GO:0003677">
    <property type="term" value="F:DNA binding"/>
    <property type="evidence" value="ECO:0007669"/>
    <property type="project" value="InterPro"/>
</dbReference>
<comment type="caution">
    <text evidence="4">The sequence shown here is derived from an EMBL/GenBank/DDBJ whole genome shotgun (WGS) entry which is preliminary data.</text>
</comment>
<dbReference type="InterPro" id="IPR017819">
    <property type="entry name" value="Plasmid_partition_RepB"/>
</dbReference>
<reference evidence="4 5" key="1">
    <citation type="submission" date="2018-06" db="EMBL/GenBank/DDBJ databases">
        <title>Genomic Encyclopedia of Type Strains, Phase IV (KMG-IV): sequencing the most valuable type-strain genomes for metagenomic binning, comparative biology and taxonomic classification.</title>
        <authorList>
            <person name="Goeker M."/>
        </authorList>
    </citation>
    <scope>NUCLEOTIDE SEQUENCE [LARGE SCALE GENOMIC DNA]</scope>
    <source>
        <strain evidence="4 5">DSM 25619</strain>
    </source>
</reference>
<dbReference type="InterPro" id="IPR050336">
    <property type="entry name" value="Chromosome_partition/occlusion"/>
</dbReference>
<name>A0A366DDW7_9HYPH</name>
<dbReference type="OrthoDB" id="7908920at2"/>
<comment type="similarity">
    <text evidence="1">Belongs to the ParB family.</text>
</comment>
<dbReference type="EMBL" id="QNRH01000026">
    <property type="protein sequence ID" value="RBO87709.1"/>
    <property type="molecule type" value="Genomic_DNA"/>
</dbReference>
<dbReference type="SMART" id="SM00470">
    <property type="entry name" value="ParB"/>
    <property type="match status" value="1"/>
</dbReference>
<dbReference type="NCBIfam" id="TIGR03454">
    <property type="entry name" value="partition_RepB"/>
    <property type="match status" value="1"/>
</dbReference>
<dbReference type="Gene3D" id="1.10.10.2830">
    <property type="match status" value="1"/>
</dbReference>
<dbReference type="InterPro" id="IPR003115">
    <property type="entry name" value="ParB_N"/>
</dbReference>
<feature type="domain" description="ParB-like N-terminal" evidence="3">
    <location>
        <begin position="59"/>
        <end position="150"/>
    </location>
</feature>
<feature type="region of interest" description="Disordered" evidence="2">
    <location>
        <begin position="1"/>
        <end position="24"/>
    </location>
</feature>
<dbReference type="Gene3D" id="3.90.1530.30">
    <property type="match status" value="1"/>
</dbReference>
<dbReference type="NCBIfam" id="TIGR00180">
    <property type="entry name" value="parB_part"/>
    <property type="match status" value="1"/>
</dbReference>
<protein>
    <submittedName>
        <fullName evidence="4">ParB family chromosome partitioning protein</fullName>
    </submittedName>
</protein>
<dbReference type="Pfam" id="PF07506">
    <property type="entry name" value="RepB"/>
    <property type="match status" value="1"/>
</dbReference>
<sequence length="329" mass="36558">MARKDVLMNLTAPVSDRPKDMGSSNYAMRGASKSMLSSIGELSAQAARAEKLLEGGSIVELDTSLVDASFVSDRMSGSDEAYTELLEAIREQGQDTPILVRPHPADENRYMVVFGHRRLRVAKELGRPVKAIIKKLDDAVHVIAQGQENSARDNLSFIERAVFAQKLIDLEYDRETVQTALSTDNPMLTRMLSITKRVPLNVIDVIGSAKAVGRDRWIELATQYEKTGGGELMTYFQSPEFTEIEASDDRFAKAFDHLKTAAKTKPQKVKLASPVKSWTSQDKSVNFTMNRKPKKVDVSFKSDDAGAFGDWLSERLGGLYEDFRKSNGD</sequence>
<evidence type="ECO:0000259" key="3">
    <source>
        <dbReference type="SMART" id="SM00470"/>
    </source>
</evidence>
<gene>
    <name evidence="4" type="ORF">DFR47_1262</name>
</gene>
<dbReference type="AlphaFoldDB" id="A0A366DDW7"/>
<dbReference type="GO" id="GO:0005694">
    <property type="term" value="C:chromosome"/>
    <property type="evidence" value="ECO:0007669"/>
    <property type="project" value="TreeGrafter"/>
</dbReference>
<evidence type="ECO:0000313" key="4">
    <source>
        <dbReference type="EMBL" id="RBO87709.1"/>
    </source>
</evidence>
<dbReference type="InterPro" id="IPR004437">
    <property type="entry name" value="ParB/RepB/Spo0J"/>
</dbReference>
<dbReference type="GO" id="GO:0007059">
    <property type="term" value="P:chromosome segregation"/>
    <property type="evidence" value="ECO:0007669"/>
    <property type="project" value="TreeGrafter"/>
</dbReference>
<accession>A0A366DDW7</accession>
<dbReference type="SUPFAM" id="SSF109709">
    <property type="entry name" value="KorB DNA-binding domain-like"/>
    <property type="match status" value="1"/>
</dbReference>
<dbReference type="InterPro" id="IPR011111">
    <property type="entry name" value="Plasmid_RepB"/>
</dbReference>
<dbReference type="Proteomes" id="UP000252893">
    <property type="component" value="Unassembled WGS sequence"/>
</dbReference>
<evidence type="ECO:0000313" key="5">
    <source>
        <dbReference type="Proteomes" id="UP000252893"/>
    </source>
</evidence>
<keyword evidence="5" id="KW-1185">Reference proteome</keyword>
<dbReference type="CDD" id="cd16405">
    <property type="entry name" value="RepB_like_N"/>
    <property type="match status" value="1"/>
</dbReference>
<dbReference type="InterPro" id="IPR036086">
    <property type="entry name" value="ParB/Sulfiredoxin_sf"/>
</dbReference>
<evidence type="ECO:0000256" key="1">
    <source>
        <dbReference type="ARBA" id="ARBA00006295"/>
    </source>
</evidence>
<dbReference type="Pfam" id="PF02195">
    <property type="entry name" value="ParB_N"/>
    <property type="match status" value="1"/>
</dbReference>
<dbReference type="InterPro" id="IPR037972">
    <property type="entry name" value="RepB_N"/>
</dbReference>
<dbReference type="PANTHER" id="PTHR33375">
    <property type="entry name" value="CHROMOSOME-PARTITIONING PROTEIN PARB-RELATED"/>
    <property type="match status" value="1"/>
</dbReference>